<organism evidence="1 2">
    <name type="scientific">Piromyces finnis</name>
    <dbReference type="NCBI Taxonomy" id="1754191"/>
    <lineage>
        <taxon>Eukaryota</taxon>
        <taxon>Fungi</taxon>
        <taxon>Fungi incertae sedis</taxon>
        <taxon>Chytridiomycota</taxon>
        <taxon>Chytridiomycota incertae sedis</taxon>
        <taxon>Neocallimastigomycetes</taxon>
        <taxon>Neocallimastigales</taxon>
        <taxon>Neocallimastigaceae</taxon>
        <taxon>Piromyces</taxon>
    </lineage>
</organism>
<feature type="non-terminal residue" evidence="1">
    <location>
        <position position="1"/>
    </location>
</feature>
<reference evidence="1 2" key="2">
    <citation type="submission" date="2016-08" db="EMBL/GenBank/DDBJ databases">
        <title>Pervasive Adenine N6-methylation of Active Genes in Fungi.</title>
        <authorList>
            <consortium name="DOE Joint Genome Institute"/>
            <person name="Mondo S.J."/>
            <person name="Dannebaum R.O."/>
            <person name="Kuo R.C."/>
            <person name="Labutti K."/>
            <person name="Haridas S."/>
            <person name="Kuo A."/>
            <person name="Salamov A."/>
            <person name="Ahrendt S.R."/>
            <person name="Lipzen A."/>
            <person name="Sullivan W."/>
            <person name="Andreopoulos W.B."/>
            <person name="Clum A."/>
            <person name="Lindquist E."/>
            <person name="Daum C."/>
            <person name="Ramamoorthy G.K."/>
            <person name="Gryganskyi A."/>
            <person name="Culley D."/>
            <person name="Magnuson J.K."/>
            <person name="James T.Y."/>
            <person name="O'Malley M.A."/>
            <person name="Stajich J.E."/>
            <person name="Spatafora J.W."/>
            <person name="Visel A."/>
            <person name="Grigoriev I.V."/>
        </authorList>
    </citation>
    <scope>NUCLEOTIDE SEQUENCE [LARGE SCALE GENOMIC DNA]</scope>
    <source>
        <strain evidence="2">finn</strain>
    </source>
</reference>
<dbReference type="OrthoDB" id="10251234at2759"/>
<keyword evidence="2" id="KW-1185">Reference proteome</keyword>
<sequence length="232" mass="26995">SESEKSKSDILRENFVEQTYELILYKDCIEYIKKKLNYFIKTLISGKIPITVHFEKIFNDKAENSLENETQLLINIFNKYPVRFGIKFPTKVVFYLNRQDKNGLLNCHEVKNGFIKFLLQELKVICLKIICQEASNSGITGNEKWEVDDIIGKYLKGIINFKNNTGVFEVITHSSIEPLELSFDIKCQFNKKVNNHTINLNSNNQPSNKTCYLPFFINKIQSIFVYDIITAI</sequence>
<dbReference type="EMBL" id="MCFH01000050">
    <property type="protein sequence ID" value="ORX43735.1"/>
    <property type="molecule type" value="Genomic_DNA"/>
</dbReference>
<name>A0A1Y1UZ45_9FUNG</name>
<proteinExistence type="predicted"/>
<dbReference type="AlphaFoldDB" id="A0A1Y1UZ45"/>
<dbReference type="Proteomes" id="UP000193719">
    <property type="component" value="Unassembled WGS sequence"/>
</dbReference>
<gene>
    <name evidence="1" type="ORF">BCR36DRAFT_360487</name>
</gene>
<reference evidence="1 2" key="1">
    <citation type="submission" date="2016-08" db="EMBL/GenBank/DDBJ databases">
        <title>Genomes of anaerobic fungi encode conserved fungal cellulosomes for biomass hydrolysis.</title>
        <authorList>
            <consortium name="DOE Joint Genome Institute"/>
            <person name="Haitjema C.H."/>
            <person name="Gilmore S.P."/>
            <person name="Henske J.K."/>
            <person name="Solomon K.V."/>
            <person name="De Groot R."/>
            <person name="Kuo A."/>
            <person name="Mondo S.J."/>
            <person name="Salamov A.A."/>
            <person name="Labutti K."/>
            <person name="Zhao Z."/>
            <person name="Chiniquy J."/>
            <person name="Barry K."/>
            <person name="Brewer H.M."/>
            <person name="Purvine S.O."/>
            <person name="Wright A.T."/>
            <person name="Boxma B."/>
            <person name="Van Alen T."/>
            <person name="Hackstein J.H."/>
            <person name="Baker S.E."/>
            <person name="Grigoriev I.V."/>
            <person name="O'Malley M.A."/>
        </authorList>
    </citation>
    <scope>NUCLEOTIDE SEQUENCE [LARGE SCALE GENOMIC DNA]</scope>
    <source>
        <strain evidence="2">finn</strain>
    </source>
</reference>
<comment type="caution">
    <text evidence="1">The sequence shown here is derived from an EMBL/GenBank/DDBJ whole genome shotgun (WGS) entry which is preliminary data.</text>
</comment>
<evidence type="ECO:0000313" key="2">
    <source>
        <dbReference type="Proteomes" id="UP000193719"/>
    </source>
</evidence>
<evidence type="ECO:0000313" key="1">
    <source>
        <dbReference type="EMBL" id="ORX43735.1"/>
    </source>
</evidence>
<accession>A0A1Y1UZ45</accession>
<dbReference type="STRING" id="1754191.A0A1Y1UZ45"/>
<protein>
    <submittedName>
        <fullName evidence="1">Uncharacterized protein</fullName>
    </submittedName>
</protein>